<evidence type="ECO:0000256" key="10">
    <source>
        <dbReference type="SAM" id="MobiDB-lite"/>
    </source>
</evidence>
<keyword evidence="4" id="KW-0493">Microtubule</keyword>
<comment type="subcellular location">
    <subcellularLocation>
        <location evidence="1">Cytoplasm</location>
        <location evidence="1">Cytoskeleton</location>
    </subcellularLocation>
</comment>
<feature type="compositionally biased region" description="Polar residues" evidence="10">
    <location>
        <begin position="840"/>
        <end position="851"/>
    </location>
</feature>
<dbReference type="InterPro" id="IPR022780">
    <property type="entry name" value="Dynein_light_int_chain"/>
</dbReference>
<evidence type="ECO:0000256" key="5">
    <source>
        <dbReference type="ARBA" id="ARBA00022741"/>
    </source>
</evidence>
<keyword evidence="5" id="KW-0547">Nucleotide-binding</keyword>
<evidence type="ECO:0000256" key="3">
    <source>
        <dbReference type="ARBA" id="ARBA00022490"/>
    </source>
</evidence>
<keyword evidence="8" id="KW-0505">Motor protein</keyword>
<evidence type="ECO:0000256" key="9">
    <source>
        <dbReference type="ARBA" id="ARBA00023212"/>
    </source>
</evidence>
<dbReference type="AlphaFoldDB" id="W7JDG3"/>
<dbReference type="GO" id="GO:0045504">
    <property type="term" value="F:dynein heavy chain binding"/>
    <property type="evidence" value="ECO:0007669"/>
    <property type="project" value="TreeGrafter"/>
</dbReference>
<name>W7JDG3_PLAFA</name>
<evidence type="ECO:0000256" key="4">
    <source>
        <dbReference type="ARBA" id="ARBA00022701"/>
    </source>
</evidence>
<evidence type="ECO:0000313" key="11">
    <source>
        <dbReference type="EMBL" id="EWC76925.1"/>
    </source>
</evidence>
<keyword evidence="6" id="KW-0067">ATP-binding</keyword>
<feature type="compositionally biased region" description="Basic and acidic residues" evidence="10">
    <location>
        <begin position="327"/>
        <end position="337"/>
    </location>
</feature>
<proteinExistence type="predicted"/>
<evidence type="ECO:0000256" key="6">
    <source>
        <dbReference type="ARBA" id="ARBA00022840"/>
    </source>
</evidence>
<protein>
    <recommendedName>
        <fullName evidence="13">Dynein light intermediate chain</fullName>
    </recommendedName>
</protein>
<organism evidence="11 12">
    <name type="scientific">Plasmodium falciparum UGT5.1</name>
    <dbReference type="NCBI Taxonomy" id="1237627"/>
    <lineage>
        <taxon>Eukaryota</taxon>
        <taxon>Sar</taxon>
        <taxon>Alveolata</taxon>
        <taxon>Apicomplexa</taxon>
        <taxon>Aconoidasida</taxon>
        <taxon>Haemosporida</taxon>
        <taxon>Plasmodiidae</taxon>
        <taxon>Plasmodium</taxon>
        <taxon>Plasmodium (Laverania)</taxon>
    </lineage>
</organism>
<dbReference type="PANTHER" id="PTHR12688:SF0">
    <property type="entry name" value="DYNEIN LIGHT INTERMEDIATE CHAIN"/>
    <property type="match status" value="1"/>
</dbReference>
<evidence type="ECO:0000256" key="2">
    <source>
        <dbReference type="ARBA" id="ARBA00022448"/>
    </source>
</evidence>
<evidence type="ECO:0000256" key="8">
    <source>
        <dbReference type="ARBA" id="ARBA00023175"/>
    </source>
</evidence>
<evidence type="ECO:0000313" key="12">
    <source>
        <dbReference type="Proteomes" id="UP000030697"/>
    </source>
</evidence>
<gene>
    <name evidence="11" type="ORF">C923_02432</name>
</gene>
<keyword evidence="2" id="KW-0813">Transport</keyword>
<dbReference type="GO" id="GO:0005813">
    <property type="term" value="C:centrosome"/>
    <property type="evidence" value="ECO:0007669"/>
    <property type="project" value="TreeGrafter"/>
</dbReference>
<keyword evidence="3" id="KW-0963">Cytoplasm</keyword>
<feature type="region of interest" description="Disordered" evidence="10">
    <location>
        <begin position="837"/>
        <end position="859"/>
    </location>
</feature>
<accession>W7JDG3</accession>
<feature type="region of interest" description="Disordered" evidence="10">
    <location>
        <begin position="557"/>
        <end position="586"/>
    </location>
</feature>
<dbReference type="OrthoDB" id="27603at2759"/>
<keyword evidence="9" id="KW-0206">Cytoskeleton</keyword>
<feature type="region of interest" description="Disordered" evidence="10">
    <location>
        <begin position="315"/>
        <end position="337"/>
    </location>
</feature>
<evidence type="ECO:0000256" key="7">
    <source>
        <dbReference type="ARBA" id="ARBA00023017"/>
    </source>
</evidence>
<dbReference type="GO" id="GO:0005524">
    <property type="term" value="F:ATP binding"/>
    <property type="evidence" value="ECO:0007669"/>
    <property type="project" value="UniProtKB-KW"/>
</dbReference>
<sequence length="859" mass="100463">MKKDNKNFSNTSIGLLKKKSTTKQDISKVNVKHKDKATIKGKDNIPVLSKKNNINDKKKDINILNHSTNIKVNEKERSNLNSSIINIEHDHKNVDINGKVELVSDEKKEKIEKKDKKMEVDNINKGDNLYNDNNINKDDNLHNVGNINKDDNLHNVGNINKDDNLHNVGNINKDDNLHNVSNINKDDNLHNVGNINKDDNLHNVDNINHVHASISNKFKREDNMDPLKKDNNENFVSNKLNTEKEDITYKINDLEKKNILDNKCNMKDDEYNFDTLNKNNIHVVDNNIKNVNDGINIFDNYYDDNSDRYNIHNVYNSDTNSTDNDDNNDKHITDNDNYKYDYEDQKNENKNTKDIDEEKKCNIYDNILKQLNIQKNENLENSHIIIFGNKDVGKSCLVKALQEICINNDEQEDYPFYCNKNRVLPLDYACLKVKNIDENRKVKDIKSNSHIWILQHPSYINSLIKNIKNFKNVENVIILICTDLYKPYNIMSDINSWIDTLYILFEAIHSNTSLKTLNQLKEKMENYIYDYKNKTIEKGEKRDHHKNEELKDIQEKINNNNNNKNNNDNNNNNNNDNIHNSINNNNTINMNNNNNINNINNNNNINSINRDINKNIFTPDKERLIKINLTFPIFFIICKSDGYEILNNRTYQGYMDVIISYLRNLAINYQAAIIYCNTINKDHPKNIELLYKYIMHRLYNFPFNEKPILNDYEKIFIPSGYDNLELINKSIKNTFVENFHKPYDSIIIKPIPNKSIVEQNENVVDDYYFNDFLANLSNDINKIKKNDENVTTWGKNKIDVIVNKSNIYTEETNENNLNKDKIDQSLHSFFQNLLAKGRSKSPSAPNINPTSLEKRNINS</sequence>
<dbReference type="Pfam" id="PF05783">
    <property type="entry name" value="DLIC"/>
    <property type="match status" value="2"/>
</dbReference>
<dbReference type="InterPro" id="IPR008467">
    <property type="entry name" value="Dynein1_light_intermed_chain"/>
</dbReference>
<dbReference type="GO" id="GO:0005874">
    <property type="term" value="C:microtubule"/>
    <property type="evidence" value="ECO:0007669"/>
    <property type="project" value="UniProtKB-KW"/>
</dbReference>
<evidence type="ECO:0008006" key="13">
    <source>
        <dbReference type="Google" id="ProtNLM"/>
    </source>
</evidence>
<dbReference type="PANTHER" id="PTHR12688">
    <property type="entry name" value="DYNEIN LIGHT INTERMEDIATE CHAIN"/>
    <property type="match status" value="1"/>
</dbReference>
<keyword evidence="7" id="KW-0243">Dynein</keyword>
<reference evidence="11 12" key="1">
    <citation type="submission" date="2013-02" db="EMBL/GenBank/DDBJ databases">
        <title>The Genome Sequence of Plasmodium falciparum UGT5.1.</title>
        <authorList>
            <consortium name="The Broad Institute Genome Sequencing Platform"/>
            <consortium name="The Broad Institute Genome Sequencing Center for Infectious Disease"/>
            <person name="Neafsey D."/>
            <person name="Cheeseman I."/>
            <person name="Volkman S."/>
            <person name="Adams J."/>
            <person name="Walker B."/>
            <person name="Young S.K."/>
            <person name="Zeng Q."/>
            <person name="Gargeya S."/>
            <person name="Fitzgerald M."/>
            <person name="Haas B."/>
            <person name="Abouelleil A."/>
            <person name="Alvarado L."/>
            <person name="Arachchi H.M."/>
            <person name="Berlin A.M."/>
            <person name="Chapman S.B."/>
            <person name="Dewar J."/>
            <person name="Goldberg J."/>
            <person name="Griggs A."/>
            <person name="Gujja S."/>
            <person name="Hansen M."/>
            <person name="Howarth C."/>
            <person name="Imamovic A."/>
            <person name="Larimer J."/>
            <person name="McCowan C."/>
            <person name="Murphy C."/>
            <person name="Neiman D."/>
            <person name="Pearson M."/>
            <person name="Priest M."/>
            <person name="Roberts A."/>
            <person name="Saif S."/>
            <person name="Shea T."/>
            <person name="Sisk P."/>
            <person name="Sykes S."/>
            <person name="Wortman J."/>
            <person name="Nusbaum C."/>
            <person name="Birren B."/>
        </authorList>
    </citation>
    <scope>NUCLEOTIDE SEQUENCE [LARGE SCALE GENOMIC DNA]</scope>
    <source>
        <strain evidence="11 12">UGT5.1</strain>
    </source>
</reference>
<evidence type="ECO:0000256" key="1">
    <source>
        <dbReference type="ARBA" id="ARBA00004245"/>
    </source>
</evidence>
<dbReference type="EMBL" id="KE124545">
    <property type="protein sequence ID" value="EWC76925.1"/>
    <property type="molecule type" value="Genomic_DNA"/>
</dbReference>
<dbReference type="GO" id="GO:0005868">
    <property type="term" value="C:cytoplasmic dynein complex"/>
    <property type="evidence" value="ECO:0007669"/>
    <property type="project" value="InterPro"/>
</dbReference>
<dbReference type="Proteomes" id="UP000030697">
    <property type="component" value="Unassembled WGS sequence"/>
</dbReference>
<dbReference type="GO" id="GO:0000226">
    <property type="term" value="P:microtubule cytoskeleton organization"/>
    <property type="evidence" value="ECO:0007669"/>
    <property type="project" value="TreeGrafter"/>
</dbReference>
<dbReference type="GO" id="GO:0007018">
    <property type="term" value="P:microtubule-based movement"/>
    <property type="evidence" value="ECO:0007669"/>
    <property type="project" value="InterPro"/>
</dbReference>